<dbReference type="EMBL" id="CAJFCI010000077">
    <property type="protein sequence ID" value="CAD5109773.1"/>
    <property type="molecule type" value="Genomic_DNA"/>
</dbReference>
<keyword evidence="2" id="KW-1185">Reference proteome</keyword>
<evidence type="ECO:0000313" key="2">
    <source>
        <dbReference type="Proteomes" id="UP000583387"/>
    </source>
</evidence>
<name>A0A7U7ERE7_9GAMM</name>
<dbReference type="RefSeq" id="WP_187673079.1">
    <property type="nucleotide sequence ID" value="NZ_CAJFCI010000077.1"/>
</dbReference>
<comment type="caution">
    <text evidence="1">The sequence shown here is derived from an EMBL/GenBank/DDBJ whole genome shotgun (WGS) entry which is preliminary data.</text>
</comment>
<dbReference type="AlphaFoldDB" id="A0A7U7ERE7"/>
<evidence type="ECO:0008006" key="3">
    <source>
        <dbReference type="Google" id="ProtNLM"/>
    </source>
</evidence>
<organism evidence="1 2">
    <name type="scientific">Zestomonas carbonaria</name>
    <dbReference type="NCBI Taxonomy" id="2762745"/>
    <lineage>
        <taxon>Bacteria</taxon>
        <taxon>Pseudomonadati</taxon>
        <taxon>Pseudomonadota</taxon>
        <taxon>Gammaproteobacteria</taxon>
        <taxon>Pseudomonadales</taxon>
        <taxon>Pseudomonadaceae</taxon>
        <taxon>Zestomonas</taxon>
    </lineage>
</organism>
<sequence>MTPFSQLDDLPSQLRQPRVRDLAWVITAPPLLERATWPQRHPLAASAWAREPTRLADWLRALDADDRALESWLNAHVERRLGLYYERLWQFALQAAPGIELLATNLPIRLEGHTLGEFDLLLRDAEGVHHLELAIKLYLGPAAGDGLDPHRWLGPGSHDRLDLKLAHLSGHQLPLSARPEARSTLEELGLDEVRAAFWMGGYLFYPWPGDCHTPNGADPRHLHGRWLPRHAWPAYRAAHPGAWQPLPRQSWLAPARVEAEQLWSEDDFEQWLAQLDPRAPAQMLVRLEEDGDGAWLESERLFLVRDSWPH</sequence>
<gene>
    <name evidence="1" type="ORF">PSEWESI4_04087</name>
</gene>
<dbReference type="Proteomes" id="UP000583387">
    <property type="component" value="Unassembled WGS sequence"/>
</dbReference>
<accession>A0A7U7ERE7</accession>
<proteinExistence type="predicted"/>
<reference evidence="1 2" key="1">
    <citation type="submission" date="2020-08" db="EMBL/GenBank/DDBJ databases">
        <authorList>
            <person name="Criscuolo A."/>
        </authorList>
    </citation>
    <scope>NUCLEOTIDE SEQUENCE [LARGE SCALE GENOMIC DNA]</scope>
    <source>
        <strain evidence="1">CIP111764</strain>
    </source>
</reference>
<protein>
    <recommendedName>
        <fullName evidence="3">DUF1853 family protein</fullName>
    </recommendedName>
</protein>
<dbReference type="InterPro" id="IPR015003">
    <property type="entry name" value="DUF1853"/>
</dbReference>
<dbReference type="Pfam" id="PF08907">
    <property type="entry name" value="DUF1853"/>
    <property type="match status" value="1"/>
</dbReference>
<evidence type="ECO:0000313" key="1">
    <source>
        <dbReference type="EMBL" id="CAD5109773.1"/>
    </source>
</evidence>